<evidence type="ECO:0000313" key="6">
    <source>
        <dbReference type="Proteomes" id="UP001153954"/>
    </source>
</evidence>
<dbReference type="SMART" id="SM00280">
    <property type="entry name" value="KAZAL"/>
    <property type="match status" value="2"/>
</dbReference>
<evidence type="ECO:0000256" key="1">
    <source>
        <dbReference type="ARBA" id="ARBA00004613"/>
    </source>
</evidence>
<comment type="subcellular location">
    <subcellularLocation>
        <location evidence="1">Secreted</location>
    </subcellularLocation>
</comment>
<feature type="domain" description="Kazal-like" evidence="4">
    <location>
        <begin position="1"/>
        <end position="53"/>
    </location>
</feature>
<dbReference type="PROSITE" id="PS51465">
    <property type="entry name" value="KAZAL_2"/>
    <property type="match status" value="2"/>
</dbReference>
<dbReference type="Proteomes" id="UP001153954">
    <property type="component" value="Unassembled WGS sequence"/>
</dbReference>
<dbReference type="CDD" id="cd00104">
    <property type="entry name" value="KAZAL_FS"/>
    <property type="match status" value="2"/>
</dbReference>
<reference evidence="5" key="1">
    <citation type="submission" date="2022-03" db="EMBL/GenBank/DDBJ databases">
        <authorList>
            <person name="Tunstrom K."/>
        </authorList>
    </citation>
    <scope>NUCLEOTIDE SEQUENCE</scope>
</reference>
<dbReference type="PROSITE" id="PS00282">
    <property type="entry name" value="KAZAL_1"/>
    <property type="match status" value="1"/>
</dbReference>
<dbReference type="GO" id="GO:0005576">
    <property type="term" value="C:extracellular region"/>
    <property type="evidence" value="ECO:0007669"/>
    <property type="project" value="UniProtKB-SubCell"/>
</dbReference>
<evidence type="ECO:0000259" key="4">
    <source>
        <dbReference type="PROSITE" id="PS51465"/>
    </source>
</evidence>
<evidence type="ECO:0000256" key="3">
    <source>
        <dbReference type="ARBA" id="ARBA00023157"/>
    </source>
</evidence>
<keyword evidence="6" id="KW-1185">Reference proteome</keyword>
<dbReference type="InterPro" id="IPR039932">
    <property type="entry name" value="Spink4-like"/>
</dbReference>
<keyword evidence="2" id="KW-0964">Secreted</keyword>
<dbReference type="GO" id="GO:0004867">
    <property type="term" value="F:serine-type endopeptidase inhibitor activity"/>
    <property type="evidence" value="ECO:0007669"/>
    <property type="project" value="InterPro"/>
</dbReference>
<gene>
    <name evidence="5" type="ORF">EEDITHA_LOCUS8865</name>
</gene>
<evidence type="ECO:0000256" key="2">
    <source>
        <dbReference type="ARBA" id="ARBA00022525"/>
    </source>
</evidence>
<dbReference type="PANTHER" id="PTHR21179">
    <property type="entry name" value="SERINE-TYPE ENDOPEPTIDASE INHIBITOR"/>
    <property type="match status" value="1"/>
</dbReference>
<sequence length="110" mass="12110">MFVSVTSSTALCECNEESNYVCGTDGLTYDSCMLNCTRKFKPDLEIYCYGNCSLVDDDTCNCPKILLPVCASDGKSYSNRCMMKCVGGSDLTVVSRGMCKKNLMNNRICD</sequence>
<organism evidence="5 6">
    <name type="scientific">Euphydryas editha</name>
    <name type="common">Edith's checkerspot</name>
    <dbReference type="NCBI Taxonomy" id="104508"/>
    <lineage>
        <taxon>Eukaryota</taxon>
        <taxon>Metazoa</taxon>
        <taxon>Ecdysozoa</taxon>
        <taxon>Arthropoda</taxon>
        <taxon>Hexapoda</taxon>
        <taxon>Insecta</taxon>
        <taxon>Pterygota</taxon>
        <taxon>Neoptera</taxon>
        <taxon>Endopterygota</taxon>
        <taxon>Lepidoptera</taxon>
        <taxon>Glossata</taxon>
        <taxon>Ditrysia</taxon>
        <taxon>Papilionoidea</taxon>
        <taxon>Nymphalidae</taxon>
        <taxon>Nymphalinae</taxon>
        <taxon>Euphydryas</taxon>
    </lineage>
</organism>
<dbReference type="PANTHER" id="PTHR21179:SF0">
    <property type="entry name" value="SERINE PROTEASE INHIBITOR KAZAL-TYPE 4"/>
    <property type="match status" value="1"/>
</dbReference>
<evidence type="ECO:0000313" key="5">
    <source>
        <dbReference type="EMBL" id="CAH2093171.1"/>
    </source>
</evidence>
<comment type="caution">
    <text evidence="5">The sequence shown here is derived from an EMBL/GenBank/DDBJ whole genome shotgun (WGS) entry which is preliminary data.</text>
</comment>
<accession>A0AAU9U5G4</accession>
<dbReference type="InterPro" id="IPR036058">
    <property type="entry name" value="Kazal_dom_sf"/>
</dbReference>
<dbReference type="InterPro" id="IPR002350">
    <property type="entry name" value="Kazal_dom"/>
</dbReference>
<dbReference type="Gene3D" id="3.30.60.30">
    <property type="match status" value="2"/>
</dbReference>
<proteinExistence type="predicted"/>
<dbReference type="SUPFAM" id="SSF100895">
    <property type="entry name" value="Kazal-type serine protease inhibitors"/>
    <property type="match status" value="2"/>
</dbReference>
<protein>
    <recommendedName>
        <fullName evidence="4">Kazal-like domain-containing protein</fullName>
    </recommendedName>
</protein>
<feature type="domain" description="Kazal-like" evidence="4">
    <location>
        <begin position="54"/>
        <end position="101"/>
    </location>
</feature>
<keyword evidence="3" id="KW-1015">Disulfide bond</keyword>
<name>A0AAU9U5G4_EUPED</name>
<dbReference type="Pfam" id="PF07648">
    <property type="entry name" value="Kazal_2"/>
    <property type="match status" value="2"/>
</dbReference>
<dbReference type="EMBL" id="CAKOGL010000012">
    <property type="protein sequence ID" value="CAH2093171.1"/>
    <property type="molecule type" value="Genomic_DNA"/>
</dbReference>
<dbReference type="AlphaFoldDB" id="A0AAU9U5G4"/>